<gene>
    <name evidence="1" type="ORF">SPACI_047660</name>
</gene>
<organism evidence="1 2">
    <name type="scientific">Sporomusa acidovorans (strain ATCC 49682 / DSM 3132 / Mol)</name>
    <dbReference type="NCBI Taxonomy" id="1123286"/>
    <lineage>
        <taxon>Bacteria</taxon>
        <taxon>Bacillati</taxon>
        <taxon>Bacillota</taxon>
        <taxon>Negativicutes</taxon>
        <taxon>Selenomonadales</taxon>
        <taxon>Sporomusaceae</taxon>
        <taxon>Sporomusa</taxon>
    </lineage>
</organism>
<protein>
    <submittedName>
        <fullName evidence="1">Uncharacterized protein</fullName>
    </submittedName>
</protein>
<sequence length="45" mass="5312">MLTSQVDRKMVDILREKLKDEKDPVTQKIIECKIAKKEGRKRESP</sequence>
<evidence type="ECO:0000313" key="1">
    <source>
        <dbReference type="EMBL" id="XFO74656.1"/>
    </source>
</evidence>
<dbReference type="RefSeq" id="WP_169716992.1">
    <property type="nucleotide sequence ID" value="NZ_CP155571.1"/>
</dbReference>
<accession>A0ABZ3J994</accession>
<reference evidence="1" key="1">
    <citation type="submission" date="2024-05" db="EMBL/GenBank/DDBJ databases">
        <title>Isolation and characterization of Sporomusa carbonis sp. nov., a carboxydotrophic hydrogenogen in the genus of Sporomusa isolated from a charcoal burning pile.</title>
        <authorList>
            <person name="Boeer T."/>
            <person name="Rosenbaum F."/>
            <person name="Eysell L."/>
            <person name="Mueller V."/>
            <person name="Daniel R."/>
            <person name="Poehlein A."/>
        </authorList>
    </citation>
    <scope>NUCLEOTIDE SEQUENCE [LARGE SCALE GENOMIC DNA]</scope>
    <source>
        <strain evidence="1">DSM 3132</strain>
    </source>
</reference>
<evidence type="ECO:0000313" key="2">
    <source>
        <dbReference type="Proteomes" id="UP000216052"/>
    </source>
</evidence>
<name>A0ABZ3J994_SPOA4</name>
<dbReference type="EMBL" id="CP155571">
    <property type="protein sequence ID" value="XFO74656.1"/>
    <property type="molecule type" value="Genomic_DNA"/>
</dbReference>
<proteinExistence type="predicted"/>
<keyword evidence="2" id="KW-1185">Reference proteome</keyword>
<dbReference type="Proteomes" id="UP000216052">
    <property type="component" value="Chromosome"/>
</dbReference>